<dbReference type="GeneID" id="35121618"/>
<name>A0A2H4VD70_9EURY</name>
<feature type="transmembrane region" description="Helical" evidence="1">
    <location>
        <begin position="164"/>
        <end position="183"/>
    </location>
</feature>
<accession>A0A2H4VD70</accession>
<evidence type="ECO:0000313" key="3">
    <source>
        <dbReference type="Proteomes" id="UP000232806"/>
    </source>
</evidence>
<protein>
    <submittedName>
        <fullName evidence="2">Uncharacterized protein</fullName>
    </submittedName>
</protein>
<keyword evidence="1" id="KW-1133">Transmembrane helix</keyword>
<dbReference type="OrthoDB" id="71389at2157"/>
<organism evidence="2 3">
    <name type="scientific">Methanobacterium subterraneum</name>
    <dbReference type="NCBI Taxonomy" id="59277"/>
    <lineage>
        <taxon>Archaea</taxon>
        <taxon>Methanobacteriati</taxon>
        <taxon>Methanobacteriota</taxon>
        <taxon>Methanomada group</taxon>
        <taxon>Methanobacteria</taxon>
        <taxon>Methanobacteriales</taxon>
        <taxon>Methanobacteriaceae</taxon>
        <taxon>Methanobacterium</taxon>
    </lineage>
</organism>
<dbReference type="RefSeq" id="WP_100905997.1">
    <property type="nucleotide sequence ID" value="NZ_CP017766.1"/>
</dbReference>
<evidence type="ECO:0000313" key="2">
    <source>
        <dbReference type="EMBL" id="AUB56021.1"/>
    </source>
</evidence>
<dbReference type="AlphaFoldDB" id="A0A2H4VD70"/>
<dbReference type="Proteomes" id="UP000232806">
    <property type="component" value="Chromosome"/>
</dbReference>
<proteinExistence type="predicted"/>
<reference evidence="2 3" key="1">
    <citation type="submission" date="2016-10" db="EMBL/GenBank/DDBJ databases">
        <title>Comparative genomics between deep and shallow subseafloor isolates.</title>
        <authorList>
            <person name="Ishii S."/>
            <person name="Miller J.R."/>
            <person name="Sutton G."/>
            <person name="Suzuki S."/>
            <person name="Methe B."/>
            <person name="Inagaki F."/>
            <person name="Imachi H."/>
        </authorList>
    </citation>
    <scope>NUCLEOTIDE SEQUENCE [LARGE SCALE GENOMIC DNA]</scope>
    <source>
        <strain evidence="2 3">MO-MB1</strain>
    </source>
</reference>
<evidence type="ECO:0000256" key="1">
    <source>
        <dbReference type="SAM" id="Phobius"/>
    </source>
</evidence>
<dbReference type="EMBL" id="CP017766">
    <property type="protein sequence ID" value="AUB56021.1"/>
    <property type="molecule type" value="Genomic_DNA"/>
</dbReference>
<gene>
    <name evidence="2" type="ORF">BK007_08430</name>
</gene>
<keyword evidence="1" id="KW-0472">Membrane</keyword>
<sequence length="185" mass="21926">MVLKRTIKSIHTRGGGYLFCNYCGGYYKLKESESPRDYVKCECGNPLEFCKTDKELELKSYNLSQNKEVYDSFQTRIFKRRESLKNFFPTIEIEDDYIDEELSEKEELWDVIDREINVINQKKYLNIILEQERLMTIIQEKKGRVKNPSLMEKLILFYEETDPLIILGMIIIILITVLILAVFRG</sequence>
<keyword evidence="1" id="KW-0812">Transmembrane</keyword>